<proteinExistence type="predicted"/>
<gene>
    <name evidence="3" type="ORF">SLEP1_g42890</name>
</gene>
<protein>
    <submittedName>
        <fullName evidence="3">Uncharacterized protein</fullName>
    </submittedName>
</protein>
<accession>A0AAV5LBA4</accession>
<evidence type="ECO:0000313" key="3">
    <source>
        <dbReference type="EMBL" id="GKV34520.1"/>
    </source>
</evidence>
<keyword evidence="1" id="KW-0175">Coiled coil</keyword>
<evidence type="ECO:0000313" key="4">
    <source>
        <dbReference type="Proteomes" id="UP001054252"/>
    </source>
</evidence>
<dbReference type="EMBL" id="BPVZ01000106">
    <property type="protein sequence ID" value="GKV34520.1"/>
    <property type="molecule type" value="Genomic_DNA"/>
</dbReference>
<sequence>MPRNLFVGRAEGEQLSGSDDDRTPTRYTTQPEEQFQIPTGTRQRHLMHNTSQRGKPMESIWTSKLEESTRVLEMAMGRILSRLIPDDLLVPLLTKGDWPAEVATHNSPALSNVVVLTKPRGSGKSNLEPSLSKHSKELMRKNAELEKQLKDIQKSVNELKSPRWRQQALDLDSAPLNLSISIEPY</sequence>
<dbReference type="AlphaFoldDB" id="A0AAV5LBA4"/>
<comment type="caution">
    <text evidence="3">The sequence shown here is derived from an EMBL/GenBank/DDBJ whole genome shotgun (WGS) entry which is preliminary data.</text>
</comment>
<evidence type="ECO:0000256" key="2">
    <source>
        <dbReference type="SAM" id="MobiDB-lite"/>
    </source>
</evidence>
<organism evidence="3 4">
    <name type="scientific">Rubroshorea leprosula</name>
    <dbReference type="NCBI Taxonomy" id="152421"/>
    <lineage>
        <taxon>Eukaryota</taxon>
        <taxon>Viridiplantae</taxon>
        <taxon>Streptophyta</taxon>
        <taxon>Embryophyta</taxon>
        <taxon>Tracheophyta</taxon>
        <taxon>Spermatophyta</taxon>
        <taxon>Magnoliopsida</taxon>
        <taxon>eudicotyledons</taxon>
        <taxon>Gunneridae</taxon>
        <taxon>Pentapetalae</taxon>
        <taxon>rosids</taxon>
        <taxon>malvids</taxon>
        <taxon>Malvales</taxon>
        <taxon>Dipterocarpaceae</taxon>
        <taxon>Rubroshorea</taxon>
    </lineage>
</organism>
<reference evidence="3 4" key="1">
    <citation type="journal article" date="2021" name="Commun. Biol.">
        <title>The genome of Shorea leprosula (Dipterocarpaceae) highlights the ecological relevance of drought in aseasonal tropical rainforests.</title>
        <authorList>
            <person name="Ng K.K.S."/>
            <person name="Kobayashi M.J."/>
            <person name="Fawcett J.A."/>
            <person name="Hatakeyama M."/>
            <person name="Paape T."/>
            <person name="Ng C.H."/>
            <person name="Ang C.C."/>
            <person name="Tnah L.H."/>
            <person name="Lee C.T."/>
            <person name="Nishiyama T."/>
            <person name="Sese J."/>
            <person name="O'Brien M.J."/>
            <person name="Copetti D."/>
            <person name="Mohd Noor M.I."/>
            <person name="Ong R.C."/>
            <person name="Putra M."/>
            <person name="Sireger I.Z."/>
            <person name="Indrioko S."/>
            <person name="Kosugi Y."/>
            <person name="Izuno A."/>
            <person name="Isagi Y."/>
            <person name="Lee S.L."/>
            <person name="Shimizu K.K."/>
        </authorList>
    </citation>
    <scope>NUCLEOTIDE SEQUENCE [LARGE SCALE GENOMIC DNA]</scope>
    <source>
        <strain evidence="3">214</strain>
    </source>
</reference>
<keyword evidence="4" id="KW-1185">Reference proteome</keyword>
<name>A0AAV5LBA4_9ROSI</name>
<feature type="coiled-coil region" evidence="1">
    <location>
        <begin position="131"/>
        <end position="162"/>
    </location>
</feature>
<dbReference type="Proteomes" id="UP001054252">
    <property type="component" value="Unassembled WGS sequence"/>
</dbReference>
<feature type="region of interest" description="Disordered" evidence="2">
    <location>
        <begin position="1"/>
        <end position="31"/>
    </location>
</feature>
<evidence type="ECO:0000256" key="1">
    <source>
        <dbReference type="SAM" id="Coils"/>
    </source>
</evidence>